<dbReference type="RefSeq" id="WP_138854788.1">
    <property type="nucleotide sequence ID" value="NZ_CP040709.1"/>
</dbReference>
<organism evidence="2 3">
    <name type="scientific">Inhella inkyongensis</name>
    <dbReference type="NCBI Taxonomy" id="392593"/>
    <lineage>
        <taxon>Bacteria</taxon>
        <taxon>Pseudomonadati</taxon>
        <taxon>Pseudomonadota</taxon>
        <taxon>Betaproteobacteria</taxon>
        <taxon>Burkholderiales</taxon>
        <taxon>Sphaerotilaceae</taxon>
        <taxon>Inhella</taxon>
    </lineage>
</organism>
<name>A0A840S681_9BURK</name>
<dbReference type="Proteomes" id="UP000554837">
    <property type="component" value="Unassembled WGS sequence"/>
</dbReference>
<evidence type="ECO:0000259" key="1">
    <source>
        <dbReference type="Pfam" id="PF18899"/>
    </source>
</evidence>
<proteinExistence type="predicted"/>
<dbReference type="Pfam" id="PF18899">
    <property type="entry name" value="DUF5655"/>
    <property type="match status" value="1"/>
</dbReference>
<dbReference type="InterPro" id="IPR043714">
    <property type="entry name" value="DUF5655"/>
</dbReference>
<dbReference type="InterPro" id="IPR025629">
    <property type="entry name" value="DUF4287"/>
</dbReference>
<dbReference type="AlphaFoldDB" id="A0A840S681"/>
<dbReference type="Pfam" id="PF14117">
    <property type="entry name" value="DUF4287"/>
    <property type="match status" value="1"/>
</dbReference>
<evidence type="ECO:0000313" key="3">
    <source>
        <dbReference type="Proteomes" id="UP000554837"/>
    </source>
</evidence>
<dbReference type="EMBL" id="JACHHO010000003">
    <property type="protein sequence ID" value="MBB5205203.1"/>
    <property type="molecule type" value="Genomic_DNA"/>
</dbReference>
<protein>
    <recommendedName>
        <fullName evidence="1">DUF5655 domain-containing protein</fullName>
    </recommendedName>
</protein>
<comment type="caution">
    <text evidence="2">The sequence shown here is derived from an EMBL/GenBank/DDBJ whole genome shotgun (WGS) entry which is preliminary data.</text>
</comment>
<feature type="domain" description="DUF5655" evidence="1">
    <location>
        <begin position="88"/>
        <end position="193"/>
    </location>
</feature>
<reference evidence="2 3" key="1">
    <citation type="submission" date="2020-08" db="EMBL/GenBank/DDBJ databases">
        <title>Genomic Encyclopedia of Type Strains, Phase IV (KMG-IV): sequencing the most valuable type-strain genomes for metagenomic binning, comparative biology and taxonomic classification.</title>
        <authorList>
            <person name="Goeker M."/>
        </authorList>
    </citation>
    <scope>NUCLEOTIDE SEQUENCE [LARGE SCALE GENOMIC DNA]</scope>
    <source>
        <strain evidence="2 3">DSM 23958</strain>
    </source>
</reference>
<dbReference type="OrthoDB" id="9809825at2"/>
<sequence>MADPQAALLTQVRNIQAKTGKTLVQLHALLESSGLAKHGEKRSWLMETLGLGYGDANTVVTLQGKPLPAGLEGAAPAAAVVASEDPLDAIYSGNKAALRPLHEAVMAQIQTLGDFEIAPKKAYLSLRRSKQFAMVGPATAKQIEIGLNCKTLAEHPRLKHLPPGGMCQASTRIESADQIDAELMAWLRAAFESAA</sequence>
<evidence type="ECO:0000313" key="2">
    <source>
        <dbReference type="EMBL" id="MBB5205203.1"/>
    </source>
</evidence>
<keyword evidence="3" id="KW-1185">Reference proteome</keyword>
<gene>
    <name evidence="2" type="ORF">HNQ51_002522</name>
</gene>
<accession>A0A840S681</accession>